<dbReference type="GO" id="GO:0051301">
    <property type="term" value="P:cell division"/>
    <property type="evidence" value="ECO:0007669"/>
    <property type="project" value="UniProtKB-KW"/>
</dbReference>
<evidence type="ECO:0000256" key="3">
    <source>
        <dbReference type="ARBA" id="ARBA00013194"/>
    </source>
</evidence>
<dbReference type="GO" id="GO:0043022">
    <property type="term" value="F:ribosome binding"/>
    <property type="evidence" value="ECO:0007669"/>
    <property type="project" value="TreeGrafter"/>
</dbReference>
<dbReference type="Gene3D" id="3.30.70.1050">
    <property type="entry name" value="Trigger factor ribosome-binding domain"/>
    <property type="match status" value="1"/>
</dbReference>
<dbReference type="RefSeq" id="WP_058491307.1">
    <property type="nucleotide sequence ID" value="NZ_LOCK01000024.1"/>
</dbReference>
<dbReference type="InterPro" id="IPR008881">
    <property type="entry name" value="Trigger_fac_ribosome-bd_bac"/>
</dbReference>
<evidence type="ECO:0000256" key="5">
    <source>
        <dbReference type="ARBA" id="ARBA00022618"/>
    </source>
</evidence>
<evidence type="ECO:0000256" key="7">
    <source>
        <dbReference type="ARBA" id="ARBA00023186"/>
    </source>
</evidence>
<dbReference type="InterPro" id="IPR027304">
    <property type="entry name" value="Trigger_fact/SurA_dom_sf"/>
</dbReference>
<feature type="domain" description="Trigger factor C-terminal" evidence="15">
    <location>
        <begin position="262"/>
        <end position="421"/>
    </location>
</feature>
<name>A0A0W1JJ49_DESHA</name>
<dbReference type="Pfam" id="PF05697">
    <property type="entry name" value="Trigger_N"/>
    <property type="match status" value="1"/>
</dbReference>
<dbReference type="NCBIfam" id="TIGR00115">
    <property type="entry name" value="tig"/>
    <property type="match status" value="1"/>
</dbReference>
<dbReference type="GO" id="GO:0051083">
    <property type="term" value="P:'de novo' cotranslational protein folding"/>
    <property type="evidence" value="ECO:0007669"/>
    <property type="project" value="TreeGrafter"/>
</dbReference>
<keyword evidence="7 12" id="KW-0143">Chaperone</keyword>
<dbReference type="OrthoDB" id="9767721at2"/>
<keyword evidence="13" id="KW-0175">Coiled coil</keyword>
<dbReference type="InterPro" id="IPR005215">
    <property type="entry name" value="Trig_fac"/>
</dbReference>
<dbReference type="GO" id="GO:0005737">
    <property type="term" value="C:cytoplasm"/>
    <property type="evidence" value="ECO:0007669"/>
    <property type="project" value="UniProtKB-SubCell"/>
</dbReference>
<dbReference type="GO" id="GO:0003755">
    <property type="term" value="F:peptidyl-prolyl cis-trans isomerase activity"/>
    <property type="evidence" value="ECO:0007669"/>
    <property type="project" value="UniProtKB-UniRule"/>
</dbReference>
<accession>A0A0W1JJ49</accession>
<evidence type="ECO:0000259" key="14">
    <source>
        <dbReference type="Pfam" id="PF05697"/>
    </source>
</evidence>
<gene>
    <name evidence="12" type="primary">tig</name>
    <name evidence="16" type="ORF">AT727_22145</name>
</gene>
<evidence type="ECO:0000256" key="9">
    <source>
        <dbReference type="ARBA" id="ARBA00023306"/>
    </source>
</evidence>
<comment type="caution">
    <text evidence="16">The sequence shown here is derived from an EMBL/GenBank/DDBJ whole genome shotgun (WGS) entry which is preliminary data.</text>
</comment>
<organism evidence="16 17">
    <name type="scientific">Desulfitobacterium hafniense</name>
    <name type="common">Desulfitobacterium frappieri</name>
    <dbReference type="NCBI Taxonomy" id="49338"/>
    <lineage>
        <taxon>Bacteria</taxon>
        <taxon>Bacillati</taxon>
        <taxon>Bacillota</taxon>
        <taxon>Clostridia</taxon>
        <taxon>Eubacteriales</taxon>
        <taxon>Desulfitobacteriaceae</taxon>
        <taxon>Desulfitobacterium</taxon>
    </lineage>
</organism>
<evidence type="ECO:0000256" key="11">
    <source>
        <dbReference type="ARBA" id="ARBA00029986"/>
    </source>
</evidence>
<keyword evidence="5 12" id="KW-0132">Cell division</keyword>
<dbReference type="InterPro" id="IPR046357">
    <property type="entry name" value="PPIase_dom_sf"/>
</dbReference>
<evidence type="ECO:0000313" key="17">
    <source>
        <dbReference type="Proteomes" id="UP000054623"/>
    </source>
</evidence>
<keyword evidence="9 12" id="KW-0131">Cell cycle</keyword>
<keyword evidence="8 12" id="KW-0413">Isomerase</keyword>
<dbReference type="HAMAP" id="MF_00303">
    <property type="entry name" value="Trigger_factor_Tig"/>
    <property type="match status" value="1"/>
</dbReference>
<evidence type="ECO:0000256" key="10">
    <source>
        <dbReference type="ARBA" id="ARBA00024849"/>
    </source>
</evidence>
<dbReference type="GO" id="GO:0043335">
    <property type="term" value="P:protein unfolding"/>
    <property type="evidence" value="ECO:0007669"/>
    <property type="project" value="TreeGrafter"/>
</dbReference>
<keyword evidence="12" id="KW-0963">Cytoplasm</keyword>
<dbReference type="GO" id="GO:0044183">
    <property type="term" value="F:protein folding chaperone"/>
    <property type="evidence" value="ECO:0007669"/>
    <property type="project" value="TreeGrafter"/>
</dbReference>
<dbReference type="SUPFAM" id="SSF54534">
    <property type="entry name" value="FKBP-like"/>
    <property type="match status" value="1"/>
</dbReference>
<dbReference type="SUPFAM" id="SSF109998">
    <property type="entry name" value="Triger factor/SurA peptide-binding domain-like"/>
    <property type="match status" value="1"/>
</dbReference>
<evidence type="ECO:0000259" key="15">
    <source>
        <dbReference type="Pfam" id="PF05698"/>
    </source>
</evidence>
<dbReference type="InterPro" id="IPR008880">
    <property type="entry name" value="Trigger_fac_C"/>
</dbReference>
<dbReference type="Gene3D" id="3.10.50.40">
    <property type="match status" value="1"/>
</dbReference>
<keyword evidence="6 12" id="KW-0697">Rotamase</keyword>
<evidence type="ECO:0000256" key="6">
    <source>
        <dbReference type="ARBA" id="ARBA00023110"/>
    </source>
</evidence>
<protein>
    <recommendedName>
        <fullName evidence="4 12">Trigger factor</fullName>
        <shortName evidence="12">TF</shortName>
        <ecNumber evidence="3 12">5.2.1.8</ecNumber>
    </recommendedName>
    <alternativeName>
        <fullName evidence="11 12">PPIase</fullName>
    </alternativeName>
</protein>
<dbReference type="Gene3D" id="1.10.3120.10">
    <property type="entry name" value="Trigger factor, C-terminal domain"/>
    <property type="match status" value="1"/>
</dbReference>
<dbReference type="SUPFAM" id="SSF102735">
    <property type="entry name" value="Trigger factor ribosome-binding domain"/>
    <property type="match status" value="1"/>
</dbReference>
<comment type="subcellular location">
    <subcellularLocation>
        <location evidence="12">Cytoplasm</location>
    </subcellularLocation>
    <text evidence="12">About half TF is bound to the ribosome near the polypeptide exit tunnel while the other half is free in the cytoplasm.</text>
</comment>
<feature type="coiled-coil region" evidence="13">
    <location>
        <begin position="267"/>
        <end position="294"/>
    </location>
</feature>
<comment type="domain">
    <text evidence="12">Consists of 3 domains; the N-terminus binds the ribosome, the middle domain has PPIase activity, while the C-terminus has intrinsic chaperone activity on its own.</text>
</comment>
<proteinExistence type="inferred from homology"/>
<dbReference type="PIRSF" id="PIRSF003095">
    <property type="entry name" value="Trigger_factor"/>
    <property type="match status" value="1"/>
</dbReference>
<feature type="domain" description="Trigger factor ribosome-binding bacterial" evidence="14">
    <location>
        <begin position="1"/>
        <end position="146"/>
    </location>
</feature>
<dbReference type="Proteomes" id="UP000054623">
    <property type="component" value="Unassembled WGS sequence"/>
</dbReference>
<dbReference type="AlphaFoldDB" id="A0A0W1JJ49"/>
<dbReference type="PANTHER" id="PTHR30560">
    <property type="entry name" value="TRIGGER FACTOR CHAPERONE AND PEPTIDYL-PROLYL CIS/TRANS ISOMERASE"/>
    <property type="match status" value="1"/>
</dbReference>
<evidence type="ECO:0000256" key="8">
    <source>
        <dbReference type="ARBA" id="ARBA00023235"/>
    </source>
</evidence>
<evidence type="ECO:0000256" key="13">
    <source>
        <dbReference type="SAM" id="Coils"/>
    </source>
</evidence>
<dbReference type="InterPro" id="IPR036611">
    <property type="entry name" value="Trigger_fac_ribosome-bd_sf"/>
</dbReference>
<comment type="function">
    <text evidence="10 12">Involved in protein export. Acts as a chaperone by maintaining the newly synthesized protein in an open conformation. Functions as a peptidyl-prolyl cis-trans isomerase.</text>
</comment>
<evidence type="ECO:0000256" key="4">
    <source>
        <dbReference type="ARBA" id="ARBA00016902"/>
    </source>
</evidence>
<evidence type="ECO:0000256" key="2">
    <source>
        <dbReference type="ARBA" id="ARBA00005464"/>
    </source>
</evidence>
<reference evidence="16 17" key="1">
    <citation type="submission" date="2015-12" db="EMBL/GenBank/DDBJ databases">
        <title>Draft Genome Sequence of Desulfitobacterium hafniense Strain DH, a Sulfate-reducing Bacterium Isolated from Paddy Soils.</title>
        <authorList>
            <person name="Bao P."/>
            <person name="Zhang X."/>
            <person name="Li G."/>
        </authorList>
    </citation>
    <scope>NUCLEOTIDE SEQUENCE [LARGE SCALE GENOMIC DNA]</scope>
    <source>
        <strain evidence="16 17">DH</strain>
    </source>
</reference>
<evidence type="ECO:0000256" key="12">
    <source>
        <dbReference type="HAMAP-Rule" id="MF_00303"/>
    </source>
</evidence>
<dbReference type="EMBL" id="LOCK01000024">
    <property type="protein sequence ID" value="KTE91509.1"/>
    <property type="molecule type" value="Genomic_DNA"/>
</dbReference>
<dbReference type="Pfam" id="PF05698">
    <property type="entry name" value="Trigger_C"/>
    <property type="match status" value="1"/>
</dbReference>
<comment type="catalytic activity">
    <reaction evidence="1 12">
        <text>[protein]-peptidylproline (omega=180) = [protein]-peptidylproline (omega=0)</text>
        <dbReference type="Rhea" id="RHEA:16237"/>
        <dbReference type="Rhea" id="RHEA-COMP:10747"/>
        <dbReference type="Rhea" id="RHEA-COMP:10748"/>
        <dbReference type="ChEBI" id="CHEBI:83833"/>
        <dbReference type="ChEBI" id="CHEBI:83834"/>
        <dbReference type="EC" id="5.2.1.8"/>
    </reaction>
</comment>
<dbReference type="PANTHER" id="PTHR30560:SF3">
    <property type="entry name" value="TRIGGER FACTOR-LIKE PROTEIN TIG, CHLOROPLASTIC"/>
    <property type="match status" value="1"/>
</dbReference>
<evidence type="ECO:0000313" key="16">
    <source>
        <dbReference type="EMBL" id="KTE91509.1"/>
    </source>
</evidence>
<comment type="similarity">
    <text evidence="2 12">Belongs to the FKBP-type PPIase family. Tig subfamily.</text>
</comment>
<sequence>MNAVLENIENSEAHFRFTIDYKVFADALEKTYKKNKENYQVAGFRKGNVPRSVIESQYGPTVFYQEALDLIMTEEYEKAVESLALNTIGDPDIEVGEIEKGQELSVKASVPVVPEVTLGQLEGIEVVMPKAREVKERDIDKVLEELQYKNKKITDKEIAPAEKGDTVTVDYDCELDGTKFEPVVDYKALLDDSSDTMGFEGQLEGAQKGDILDIQKVLPHDHQQPQIAGKTACFKVTVKKVERIEMLPLDDAFAQKVGNVSTMEEFRTEIKKNLEQAAAQRVQMQRNNAILNELFKRCQVKIPESLIMQRAMSMLEQFSGQLEAEGGTLDLYLQLINKKSGDFKREVWEDAENSLKADYILDQIIKEKGYTVSEEELQGGCEKFALSINMSPENARQNLGPLVTKVEHDLKAEKAFQYLLEHAVIKEDNGDKTA</sequence>
<evidence type="ECO:0000256" key="1">
    <source>
        <dbReference type="ARBA" id="ARBA00000971"/>
    </source>
</evidence>
<dbReference type="InterPro" id="IPR037041">
    <property type="entry name" value="Trigger_fac_C_sf"/>
</dbReference>
<dbReference type="GO" id="GO:0015031">
    <property type="term" value="P:protein transport"/>
    <property type="evidence" value="ECO:0007669"/>
    <property type="project" value="UniProtKB-UniRule"/>
</dbReference>
<dbReference type="EC" id="5.2.1.8" evidence="3 12"/>